<evidence type="ECO:0000256" key="4">
    <source>
        <dbReference type="SAM" id="MobiDB-lite"/>
    </source>
</evidence>
<feature type="region of interest" description="Disordered" evidence="4">
    <location>
        <begin position="81"/>
        <end position="111"/>
    </location>
</feature>
<proteinExistence type="predicted"/>
<dbReference type="STRING" id="9009.A0A226MF96"/>
<comment type="caution">
    <text evidence="5">The sequence shown here is derived from an EMBL/GenBank/DDBJ whole genome shotgun (WGS) entry which is preliminary data.</text>
</comment>
<dbReference type="SUPFAM" id="SSF52058">
    <property type="entry name" value="L domain-like"/>
    <property type="match status" value="1"/>
</dbReference>
<dbReference type="SMART" id="SM00369">
    <property type="entry name" value="LRR_TYP"/>
    <property type="match status" value="5"/>
</dbReference>
<keyword evidence="1" id="KW-0433">Leucine-rich repeat</keyword>
<organism evidence="5 6">
    <name type="scientific">Callipepla squamata</name>
    <name type="common">Scaled quail</name>
    <dbReference type="NCBI Taxonomy" id="9009"/>
    <lineage>
        <taxon>Eukaryota</taxon>
        <taxon>Metazoa</taxon>
        <taxon>Chordata</taxon>
        <taxon>Craniata</taxon>
        <taxon>Vertebrata</taxon>
        <taxon>Euteleostomi</taxon>
        <taxon>Archelosauria</taxon>
        <taxon>Archosauria</taxon>
        <taxon>Dinosauria</taxon>
        <taxon>Saurischia</taxon>
        <taxon>Theropoda</taxon>
        <taxon>Coelurosauria</taxon>
        <taxon>Aves</taxon>
        <taxon>Neognathae</taxon>
        <taxon>Galloanserae</taxon>
        <taxon>Galliformes</taxon>
        <taxon>Odontophoridae</taxon>
        <taxon>Callipepla</taxon>
    </lineage>
</organism>
<dbReference type="InterPro" id="IPR025875">
    <property type="entry name" value="Leu-rich_rpt_4"/>
</dbReference>
<keyword evidence="6" id="KW-1185">Reference proteome</keyword>
<dbReference type="InterPro" id="IPR032675">
    <property type="entry name" value="LRR_dom_sf"/>
</dbReference>
<feature type="coiled-coil region" evidence="3">
    <location>
        <begin position="349"/>
        <end position="382"/>
    </location>
</feature>
<dbReference type="SMART" id="SM00365">
    <property type="entry name" value="LRR_SD22"/>
    <property type="match status" value="7"/>
</dbReference>
<evidence type="ECO:0000256" key="2">
    <source>
        <dbReference type="ARBA" id="ARBA00022737"/>
    </source>
</evidence>
<feature type="compositionally biased region" description="Basic and acidic residues" evidence="4">
    <location>
        <begin position="630"/>
        <end position="639"/>
    </location>
</feature>
<dbReference type="Pfam" id="PF14580">
    <property type="entry name" value="LRR_9"/>
    <property type="match status" value="1"/>
</dbReference>
<evidence type="ECO:0000256" key="1">
    <source>
        <dbReference type="ARBA" id="ARBA00022614"/>
    </source>
</evidence>
<name>A0A226MF96_CALSU</name>
<dbReference type="AlphaFoldDB" id="A0A226MF96"/>
<evidence type="ECO:0000313" key="6">
    <source>
        <dbReference type="Proteomes" id="UP000198323"/>
    </source>
</evidence>
<dbReference type="FunFam" id="3.80.10.10:FF:000323">
    <property type="entry name" value="Leucine-rich repeat-containing protein 49 isoform 1"/>
    <property type="match status" value="1"/>
</dbReference>
<feature type="region of interest" description="Disordered" evidence="4">
    <location>
        <begin position="1"/>
        <end position="21"/>
    </location>
</feature>
<dbReference type="InterPro" id="IPR050576">
    <property type="entry name" value="Cilia_flagella_integrity"/>
</dbReference>
<keyword evidence="2" id="KW-0677">Repeat</keyword>
<dbReference type="OrthoDB" id="1939344at2759"/>
<dbReference type="EMBL" id="MCFN01001019">
    <property type="protein sequence ID" value="OXB53954.1"/>
    <property type="molecule type" value="Genomic_DNA"/>
</dbReference>
<dbReference type="Gene3D" id="3.80.10.10">
    <property type="entry name" value="Ribonuclease Inhibitor"/>
    <property type="match status" value="2"/>
</dbReference>
<protein>
    <recommendedName>
        <fullName evidence="7">Leucine-rich repeat-containing protein 49</fullName>
    </recommendedName>
</protein>
<keyword evidence="3" id="KW-0175">Coiled coil</keyword>
<dbReference type="Proteomes" id="UP000198323">
    <property type="component" value="Unassembled WGS sequence"/>
</dbReference>
<accession>A0A226MF96</accession>
<sequence>MVPSKCRPGRGPRGPFDFRINKEPSSLHNRLLQHDLEKSCSGRQGDPRVLSPLVRNKQLYLPVPSALTELSGLEFKQSTGSLSGFGESSIHTKPRSRQSSHSITSHASDNANFGSSSSITFPVLQRTAEEKILNSDRLTLERQKLTVCPVIDGEDHLRLLNFQHNFITRIQNISNLQHLVFLDLYDNQIEEISGLSTLRSLRVLLLGKNRIKKISNLENLKNLDVLDLHGNQITKIENINHLSELRVLNLARNLLSIVENLNGLDSLTELNLRHNQVSAIKDVDTLPRLQRLFLSFNNISSFEDILCLADSSSLSDITLDGNPIAQETWYKHTVLHHMMQLRQLDMKRITEEERRMASVVARKEEERKRESHKQSLLKEKKRLTICNIARQWEIQQNRIDLVASLNQDKDNQPCPINGSAAYVFPEESRSLDTILNSAVQGLSVLESHLVELEGDTLYLYGSGALECLDRNWSVQTAGTVVTVSFMFIEFDEIVQVLTKLKMKFPNCVHLKFKETNLVALQQFNALAQAHRIEQLTVDPQGNPVVSFTLWKYYVLFRLNHFNLQKINGIEVTQGDVVMAERLFGILAYVASSELPHYRLLSSSGESRMKQFSYLLEGKGKKSGPGNEESNDNRRVGRESTARATLNYVTKDCHMEKLEEIKERKAFCQTYVKNLVREAADIHMKNESLQKLWPQMFIELVRDAVIEIRNKNSYMKLSLQRITDQKQ</sequence>
<dbReference type="PANTHER" id="PTHR45973">
    <property type="entry name" value="PROTEIN PHOSPHATASE 1 REGULATORY SUBUNIT SDS22-RELATED"/>
    <property type="match status" value="1"/>
</dbReference>
<evidence type="ECO:0008006" key="7">
    <source>
        <dbReference type="Google" id="ProtNLM"/>
    </source>
</evidence>
<evidence type="ECO:0000313" key="5">
    <source>
        <dbReference type="EMBL" id="OXB53954.1"/>
    </source>
</evidence>
<gene>
    <name evidence="5" type="ORF">ASZ78_004845</name>
</gene>
<evidence type="ECO:0000256" key="3">
    <source>
        <dbReference type="SAM" id="Coils"/>
    </source>
</evidence>
<feature type="region of interest" description="Disordered" evidence="4">
    <location>
        <begin position="616"/>
        <end position="639"/>
    </location>
</feature>
<feature type="compositionally biased region" description="Polar residues" evidence="4">
    <location>
        <begin position="99"/>
        <end position="111"/>
    </location>
</feature>
<dbReference type="InterPro" id="IPR001611">
    <property type="entry name" value="Leu-rich_rpt"/>
</dbReference>
<dbReference type="PROSITE" id="PS51450">
    <property type="entry name" value="LRR"/>
    <property type="match status" value="7"/>
</dbReference>
<dbReference type="Pfam" id="PF12799">
    <property type="entry name" value="LRR_4"/>
    <property type="match status" value="1"/>
</dbReference>
<dbReference type="InterPro" id="IPR003591">
    <property type="entry name" value="Leu-rich_rpt_typical-subtyp"/>
</dbReference>
<reference evidence="5 6" key="1">
    <citation type="submission" date="2016-07" db="EMBL/GenBank/DDBJ databases">
        <title>Disparate Historic Effective Population Sizes Predicted by Modern Levels of Genome Diversity for the Scaled Quail (Callipepla squamata) and the Northern Bobwhite (Colinus virginianus): Inferences from First and Second Generation Draft Genome Assemblies for Sympatric New World Quail.</title>
        <authorList>
            <person name="Oldeschulte D.L."/>
            <person name="Halley Y.A."/>
            <person name="Bhattarai E.K."/>
            <person name="Brashear W.A."/>
            <person name="Hill J."/>
            <person name="Metz R.P."/>
            <person name="Johnson C.D."/>
            <person name="Rollins D."/>
            <person name="Peterson M.J."/>
            <person name="Bickhart D.M."/>
            <person name="Decker J.E."/>
            <person name="Seabury C.M."/>
        </authorList>
    </citation>
    <scope>NUCLEOTIDE SEQUENCE [LARGE SCALE GENOMIC DNA]</scope>
    <source>
        <strain evidence="5 6">Texas</strain>
        <tissue evidence="5">Leg muscle</tissue>
    </source>
</reference>
<dbReference type="PANTHER" id="PTHR45973:SF8">
    <property type="entry name" value="LEUCINE-RICH REPEAT-CONTAINING PROTEIN 49"/>
    <property type="match status" value="1"/>
</dbReference>